<gene>
    <name evidence="1" type="ORF">CNECB9_2280005</name>
</gene>
<organism evidence="1">
    <name type="scientific">Cupriavidus necator</name>
    <name type="common">Alcaligenes eutrophus</name>
    <name type="synonym">Ralstonia eutropha</name>
    <dbReference type="NCBI Taxonomy" id="106590"/>
    <lineage>
        <taxon>Bacteria</taxon>
        <taxon>Pseudomonadati</taxon>
        <taxon>Pseudomonadota</taxon>
        <taxon>Betaproteobacteria</taxon>
        <taxon>Burkholderiales</taxon>
        <taxon>Burkholderiaceae</taxon>
        <taxon>Cupriavidus</taxon>
    </lineage>
</organism>
<evidence type="ECO:0000313" key="1">
    <source>
        <dbReference type="EMBL" id="SCU75209.1"/>
    </source>
</evidence>
<reference evidence="1" key="1">
    <citation type="submission" date="2016-09" db="EMBL/GenBank/DDBJ databases">
        <authorList>
            <person name="Capua I."/>
            <person name="De Benedictis P."/>
            <person name="Joannis T."/>
            <person name="Lombin L.H."/>
            <person name="Cattoli G."/>
        </authorList>
    </citation>
    <scope>NUCLEOTIDE SEQUENCE</scope>
    <source>
        <strain evidence="1">B9</strain>
    </source>
</reference>
<dbReference type="AlphaFoldDB" id="A0A1K0IEB0"/>
<dbReference type="EMBL" id="FMSH01000144">
    <property type="protein sequence ID" value="SCU75209.1"/>
    <property type="molecule type" value="Genomic_DNA"/>
</dbReference>
<name>A0A1K0IEB0_CUPNE</name>
<dbReference type="RefSeq" id="WP_340523440.1">
    <property type="nucleotide sequence ID" value="NZ_FMSH01000144.1"/>
</dbReference>
<protein>
    <submittedName>
        <fullName evidence="1">Uncharacterized protein</fullName>
    </submittedName>
</protein>
<proteinExistence type="predicted"/>
<accession>A0A1K0IEB0</accession>
<sequence>MLEGITDLHAFRLSVRDAMINFKHHERLDFAGRPMECYADPAAAAIVAYLKYFDEVSDYIARERMPRVMASAKRFSW</sequence>